<gene>
    <name evidence="6" type="ORF">OG929_28295</name>
</gene>
<protein>
    <submittedName>
        <fullName evidence="6">LLM class flavin-dependent oxidoreductase</fullName>
    </submittedName>
</protein>
<dbReference type="SUPFAM" id="SSF51679">
    <property type="entry name" value="Bacterial luciferase-like"/>
    <property type="match status" value="1"/>
</dbReference>
<proteinExistence type="inferred from homology"/>
<evidence type="ECO:0000256" key="3">
    <source>
        <dbReference type="ARBA" id="ARBA00023002"/>
    </source>
</evidence>
<sequence length="406" mass="44822">MTAEAAPAPRLGFGAFLSPLHPLGEDPTLTMWRDLELIEWLDRWGYEEFWVGEHHSAGWGVLPSPELFLAAAAERTRHIRLGTGVISLPYHHPYMVAARAVQLDHQTRGRFLLGLGAGSLPSDMHQLGIAPAETRQRTAEALETVLHLLRSEEPLTVDRGWYRLRDARLQLRPWSRDGVPVALSSATSPFSMRLAGRHGVNPLSFGAPRPGSGPSDLKEQWRHLEEEAAAHGRTPDRSEWRVTLPVHIAETREEAFRQVLDGWLRYRNEYWAETLGLPVALSEADARKALESTVENLGAIIGSVDDAVVAIRQAQEVTGGFGRFLVNVQDWASHEQLKRSFELLARYVAPRFTGALRGLEASQAWTAARSQEFLGAAFAAQQKAVQDSGGARQTAVEDNGRAHAGG</sequence>
<dbReference type="Proteomes" id="UP001432168">
    <property type="component" value="Chromosome"/>
</dbReference>
<name>A0ABZ1X1H0_9ACTN</name>
<comment type="similarity">
    <text evidence="1">Belongs to the bacterial luciferase oxidoreductase family.</text>
</comment>
<evidence type="ECO:0000313" key="7">
    <source>
        <dbReference type="Proteomes" id="UP001432168"/>
    </source>
</evidence>
<keyword evidence="2" id="KW-0285">Flavoprotein</keyword>
<evidence type="ECO:0000313" key="6">
    <source>
        <dbReference type="EMBL" id="WUT45958.1"/>
    </source>
</evidence>
<evidence type="ECO:0000256" key="2">
    <source>
        <dbReference type="ARBA" id="ARBA00022630"/>
    </source>
</evidence>
<feature type="domain" description="Luciferase-like" evidence="5">
    <location>
        <begin position="35"/>
        <end position="313"/>
    </location>
</feature>
<dbReference type="RefSeq" id="WP_329266878.1">
    <property type="nucleotide sequence ID" value="NZ_CP109011.1"/>
</dbReference>
<dbReference type="InterPro" id="IPR011251">
    <property type="entry name" value="Luciferase-like_dom"/>
</dbReference>
<dbReference type="InterPro" id="IPR036661">
    <property type="entry name" value="Luciferase-like_sf"/>
</dbReference>
<reference evidence="6" key="1">
    <citation type="submission" date="2022-10" db="EMBL/GenBank/DDBJ databases">
        <title>The complete genomes of actinobacterial strains from the NBC collection.</title>
        <authorList>
            <person name="Joergensen T.S."/>
            <person name="Alvarez Arevalo M."/>
            <person name="Sterndorff E.B."/>
            <person name="Faurdal D."/>
            <person name="Vuksanovic O."/>
            <person name="Mourched A.-S."/>
            <person name="Charusanti P."/>
            <person name="Shaw S."/>
            <person name="Blin K."/>
            <person name="Weber T."/>
        </authorList>
    </citation>
    <scope>NUCLEOTIDE SEQUENCE</scope>
    <source>
        <strain evidence="6">NBC_00686</strain>
    </source>
</reference>
<dbReference type="PANTHER" id="PTHR30137:SF16">
    <property type="entry name" value="BLL0895 PROTEIN"/>
    <property type="match status" value="1"/>
</dbReference>
<keyword evidence="3" id="KW-0560">Oxidoreductase</keyword>
<organism evidence="6 7">
    <name type="scientific">Streptomyces pseudovenezuelae</name>
    <dbReference type="NCBI Taxonomy" id="67350"/>
    <lineage>
        <taxon>Bacteria</taxon>
        <taxon>Bacillati</taxon>
        <taxon>Actinomycetota</taxon>
        <taxon>Actinomycetes</taxon>
        <taxon>Kitasatosporales</taxon>
        <taxon>Streptomycetaceae</taxon>
        <taxon>Streptomyces</taxon>
        <taxon>Streptomyces aurantiacus group</taxon>
    </lineage>
</organism>
<evidence type="ECO:0000259" key="5">
    <source>
        <dbReference type="Pfam" id="PF00296"/>
    </source>
</evidence>
<dbReference type="EMBL" id="CP109011">
    <property type="protein sequence ID" value="WUT45958.1"/>
    <property type="molecule type" value="Genomic_DNA"/>
</dbReference>
<dbReference type="Pfam" id="PF00296">
    <property type="entry name" value="Bac_luciferase"/>
    <property type="match status" value="1"/>
</dbReference>
<dbReference type="InterPro" id="IPR050766">
    <property type="entry name" value="Bact_Lucif_Oxidored"/>
</dbReference>
<keyword evidence="4" id="KW-0503">Monooxygenase</keyword>
<dbReference type="PANTHER" id="PTHR30137">
    <property type="entry name" value="LUCIFERASE-LIKE MONOOXYGENASE"/>
    <property type="match status" value="1"/>
</dbReference>
<accession>A0ABZ1X1H0</accession>
<dbReference type="Gene3D" id="3.20.20.30">
    <property type="entry name" value="Luciferase-like domain"/>
    <property type="match status" value="1"/>
</dbReference>
<evidence type="ECO:0000256" key="1">
    <source>
        <dbReference type="ARBA" id="ARBA00010426"/>
    </source>
</evidence>
<keyword evidence="7" id="KW-1185">Reference proteome</keyword>
<evidence type="ECO:0000256" key="4">
    <source>
        <dbReference type="ARBA" id="ARBA00023033"/>
    </source>
</evidence>